<comment type="caution">
    <text evidence="1">The sequence shown here is derived from an EMBL/GenBank/DDBJ whole genome shotgun (WGS) entry which is preliminary data.</text>
</comment>
<evidence type="ECO:0000313" key="1">
    <source>
        <dbReference type="EMBL" id="MFC7199897.1"/>
    </source>
</evidence>
<organism evidence="1 2">
    <name type="scientific">Halospeciosus flavus</name>
    <dbReference type="NCBI Taxonomy" id="3032283"/>
    <lineage>
        <taxon>Archaea</taxon>
        <taxon>Methanobacteriati</taxon>
        <taxon>Methanobacteriota</taxon>
        <taxon>Stenosarchaea group</taxon>
        <taxon>Halobacteria</taxon>
        <taxon>Halobacteriales</taxon>
        <taxon>Halobacteriaceae</taxon>
        <taxon>Halospeciosus</taxon>
    </lineage>
</organism>
<dbReference type="RefSeq" id="WP_279529820.1">
    <property type="nucleotide sequence ID" value="NZ_CP122312.1"/>
</dbReference>
<accession>A0ABD5Z3S7</accession>
<reference evidence="1 2" key="1">
    <citation type="journal article" date="2019" name="Int. J. Syst. Evol. Microbiol.">
        <title>The Global Catalogue of Microorganisms (GCM) 10K type strain sequencing project: providing services to taxonomists for standard genome sequencing and annotation.</title>
        <authorList>
            <consortium name="The Broad Institute Genomics Platform"/>
            <consortium name="The Broad Institute Genome Sequencing Center for Infectious Disease"/>
            <person name="Wu L."/>
            <person name="Ma J."/>
        </authorList>
    </citation>
    <scope>NUCLEOTIDE SEQUENCE [LARGE SCALE GENOMIC DNA]</scope>
    <source>
        <strain evidence="1 2">XZGYJ-43</strain>
    </source>
</reference>
<keyword evidence="2" id="KW-1185">Reference proteome</keyword>
<dbReference type="Proteomes" id="UP001596447">
    <property type="component" value="Unassembled WGS sequence"/>
</dbReference>
<proteinExistence type="predicted"/>
<dbReference type="EMBL" id="JBHTAR010000011">
    <property type="protein sequence ID" value="MFC7199897.1"/>
    <property type="molecule type" value="Genomic_DNA"/>
</dbReference>
<evidence type="ECO:0000313" key="2">
    <source>
        <dbReference type="Proteomes" id="UP001596447"/>
    </source>
</evidence>
<dbReference type="AlphaFoldDB" id="A0ABD5Z3S7"/>
<gene>
    <name evidence="1" type="ORF">ACFQJ9_10840</name>
</gene>
<sequence>MPLEDVLAHVREREKTLTVYAPTDDLVSAVRERFATRNLTVDYVPCSDDEPGRIELIDGGARRESLPLSALEPLVDDHEGDTGTDPDPAYTALLDHVDATTLTLDDPRQRRHARREVEDRAWRRSSGRLVAGFQSAAAFDDRRDTYRVLGDALDVHVYVAGPAPEPLDGVDVHSLDDADVTDYRFVAYDGGGDETKKSAFLAETGVDGHRECACVLTYEPELVDDVFDALGVPNRAPP</sequence>
<evidence type="ECO:0008006" key="3">
    <source>
        <dbReference type="Google" id="ProtNLM"/>
    </source>
</evidence>
<name>A0ABD5Z3S7_9EURY</name>
<protein>
    <recommendedName>
        <fullName evidence="3">Histidine kinase</fullName>
    </recommendedName>
</protein>